<reference evidence="2" key="1">
    <citation type="journal article" date="2023" name="Mol. Phylogenet. Evol.">
        <title>Genome-scale phylogeny and comparative genomics of the fungal order Sordariales.</title>
        <authorList>
            <person name="Hensen N."/>
            <person name="Bonometti L."/>
            <person name="Westerberg I."/>
            <person name="Brannstrom I.O."/>
            <person name="Guillou S."/>
            <person name="Cros-Aarteil S."/>
            <person name="Calhoun S."/>
            <person name="Haridas S."/>
            <person name="Kuo A."/>
            <person name="Mondo S."/>
            <person name="Pangilinan J."/>
            <person name="Riley R."/>
            <person name="LaButti K."/>
            <person name="Andreopoulos B."/>
            <person name="Lipzen A."/>
            <person name="Chen C."/>
            <person name="Yan M."/>
            <person name="Daum C."/>
            <person name="Ng V."/>
            <person name="Clum A."/>
            <person name="Steindorff A."/>
            <person name="Ohm R.A."/>
            <person name="Martin F."/>
            <person name="Silar P."/>
            <person name="Natvig D.O."/>
            <person name="Lalanne C."/>
            <person name="Gautier V."/>
            <person name="Ament-Velasquez S.L."/>
            <person name="Kruys A."/>
            <person name="Hutchinson M.I."/>
            <person name="Powell A.J."/>
            <person name="Barry K."/>
            <person name="Miller A.N."/>
            <person name="Grigoriev I.V."/>
            <person name="Debuchy R."/>
            <person name="Gladieux P."/>
            <person name="Hiltunen Thoren M."/>
            <person name="Johannesson H."/>
        </authorList>
    </citation>
    <scope>NUCLEOTIDE SEQUENCE</scope>
    <source>
        <strain evidence="2">CBS 757.83</strain>
    </source>
</reference>
<keyword evidence="3" id="KW-1185">Reference proteome</keyword>
<evidence type="ECO:0000313" key="2">
    <source>
        <dbReference type="EMBL" id="KAK4102832.1"/>
    </source>
</evidence>
<name>A0AAN6Q8T5_9PEZI</name>
<feature type="compositionally biased region" description="Basic and acidic residues" evidence="1">
    <location>
        <begin position="142"/>
        <end position="152"/>
    </location>
</feature>
<feature type="region of interest" description="Disordered" evidence="1">
    <location>
        <begin position="120"/>
        <end position="152"/>
    </location>
</feature>
<evidence type="ECO:0000313" key="3">
    <source>
        <dbReference type="Proteomes" id="UP001305647"/>
    </source>
</evidence>
<gene>
    <name evidence="2" type="ORF">N658DRAFT_326187</name>
</gene>
<feature type="compositionally biased region" description="Polar residues" evidence="1">
    <location>
        <begin position="120"/>
        <end position="137"/>
    </location>
</feature>
<evidence type="ECO:0000256" key="1">
    <source>
        <dbReference type="SAM" id="MobiDB-lite"/>
    </source>
</evidence>
<proteinExistence type="predicted"/>
<reference evidence="2" key="2">
    <citation type="submission" date="2023-05" db="EMBL/GenBank/DDBJ databases">
        <authorList>
            <consortium name="Lawrence Berkeley National Laboratory"/>
            <person name="Steindorff A."/>
            <person name="Hensen N."/>
            <person name="Bonometti L."/>
            <person name="Westerberg I."/>
            <person name="Brannstrom I.O."/>
            <person name="Guillou S."/>
            <person name="Cros-Aarteil S."/>
            <person name="Calhoun S."/>
            <person name="Haridas S."/>
            <person name="Kuo A."/>
            <person name="Mondo S."/>
            <person name="Pangilinan J."/>
            <person name="Riley R."/>
            <person name="Labutti K."/>
            <person name="Andreopoulos B."/>
            <person name="Lipzen A."/>
            <person name="Chen C."/>
            <person name="Yanf M."/>
            <person name="Daum C."/>
            <person name="Ng V."/>
            <person name="Clum A."/>
            <person name="Ohm R."/>
            <person name="Martin F."/>
            <person name="Silar P."/>
            <person name="Natvig D."/>
            <person name="Lalanne C."/>
            <person name="Gautier V."/>
            <person name="Ament-Velasquez S.L."/>
            <person name="Kruys A."/>
            <person name="Hutchinson M.I."/>
            <person name="Powell A.J."/>
            <person name="Barry K."/>
            <person name="Miller A.N."/>
            <person name="Grigoriev I.V."/>
            <person name="Debuchy R."/>
            <person name="Gladieux P."/>
            <person name="Thoren M.H."/>
            <person name="Johannesson H."/>
        </authorList>
    </citation>
    <scope>NUCLEOTIDE SEQUENCE</scope>
    <source>
        <strain evidence="2">CBS 757.83</strain>
    </source>
</reference>
<dbReference type="AlphaFoldDB" id="A0AAN6Q8T5"/>
<sequence length="152" mass="17129">MRCSSCLRLTLMDSRLALSVLHLEKTARNNMDSTRLDLLGRLLIRPEVWVPRGRPPGSSDVPCRRSLRSRPRRFSLQSAVCDAAETMIDLEMTTESLRRPSDSDTQKVFLCSHIINRAQSPLPSTKSSRASGLNKQTRVSHHHSDAPTRKIP</sequence>
<dbReference type="Proteomes" id="UP001305647">
    <property type="component" value="Unassembled WGS sequence"/>
</dbReference>
<dbReference type="EMBL" id="MU863630">
    <property type="protein sequence ID" value="KAK4102832.1"/>
    <property type="molecule type" value="Genomic_DNA"/>
</dbReference>
<protein>
    <submittedName>
        <fullName evidence="2">Uncharacterized protein</fullName>
    </submittedName>
</protein>
<comment type="caution">
    <text evidence="2">The sequence shown here is derived from an EMBL/GenBank/DDBJ whole genome shotgun (WGS) entry which is preliminary data.</text>
</comment>
<organism evidence="2 3">
    <name type="scientific">Parathielavia hyrcaniae</name>
    <dbReference type="NCBI Taxonomy" id="113614"/>
    <lineage>
        <taxon>Eukaryota</taxon>
        <taxon>Fungi</taxon>
        <taxon>Dikarya</taxon>
        <taxon>Ascomycota</taxon>
        <taxon>Pezizomycotina</taxon>
        <taxon>Sordariomycetes</taxon>
        <taxon>Sordariomycetidae</taxon>
        <taxon>Sordariales</taxon>
        <taxon>Chaetomiaceae</taxon>
        <taxon>Parathielavia</taxon>
    </lineage>
</organism>
<accession>A0AAN6Q8T5</accession>